<sequence length="213" mass="23240">MSSAGSGTTPPFVAFRLRPAPPPRRSRPGWRRRRPERFILIGFSLGGYIARKVAELFPERVVALVLIATSLRVDSEERAKARQDVIAALNPTTFRGLSRQSIAHSLHPDRRGDKELVGRIREMGNRLGYQAMVVQSNLDRGGIAAATLTCPTLVIAAANDPLRSADEAQELAAAIPHSTLKTIAHSGHMLPLEQPEMLAETISQWLDAVGLGR</sequence>
<dbReference type="InterPro" id="IPR029058">
    <property type="entry name" value="AB_hydrolase_fold"/>
</dbReference>
<dbReference type="InterPro" id="IPR050266">
    <property type="entry name" value="AB_hydrolase_sf"/>
</dbReference>
<protein>
    <submittedName>
        <fullName evidence="3">Alpha/beta hydrolase</fullName>
    </submittedName>
</protein>
<dbReference type="RefSeq" id="WP_258858514.1">
    <property type="nucleotide sequence ID" value="NZ_JANUGV010000011.1"/>
</dbReference>
<dbReference type="PANTHER" id="PTHR43798">
    <property type="entry name" value="MONOACYLGLYCEROL LIPASE"/>
    <property type="match status" value="1"/>
</dbReference>
<dbReference type="EMBL" id="JANUGV010000011">
    <property type="protein sequence ID" value="MCS0610984.1"/>
    <property type="molecule type" value="Genomic_DNA"/>
</dbReference>
<reference evidence="3 4" key="1">
    <citation type="submission" date="2022-08" db="EMBL/GenBank/DDBJ databases">
        <title>Reclassification of Massilia species as members of the genera Telluria, Duganella, Pseudoduganella, Mokoshia gen. nov. and Zemynaea gen. nov. using orthogonal and non-orthogonal genome-based approaches.</title>
        <authorList>
            <person name="Bowman J.P."/>
        </authorList>
    </citation>
    <scope>NUCLEOTIDE SEQUENCE [LARGE SCALE GENOMIC DNA]</scope>
    <source>
        <strain evidence="3 4">JCM 31607</strain>
    </source>
</reference>
<evidence type="ECO:0000313" key="4">
    <source>
        <dbReference type="Proteomes" id="UP001205861"/>
    </source>
</evidence>
<proteinExistence type="predicted"/>
<dbReference type="Gene3D" id="3.40.50.1820">
    <property type="entry name" value="alpha/beta hydrolase"/>
    <property type="match status" value="1"/>
</dbReference>
<gene>
    <name evidence="3" type="ORF">NX773_22740</name>
</gene>
<feature type="region of interest" description="Disordered" evidence="1">
    <location>
        <begin position="1"/>
        <end position="30"/>
    </location>
</feature>
<dbReference type="Proteomes" id="UP001205861">
    <property type="component" value="Unassembled WGS sequence"/>
</dbReference>
<evidence type="ECO:0000256" key="1">
    <source>
        <dbReference type="SAM" id="MobiDB-lite"/>
    </source>
</evidence>
<dbReference type="Pfam" id="PF00561">
    <property type="entry name" value="Abhydrolase_1"/>
    <property type="match status" value="1"/>
</dbReference>
<keyword evidence="3" id="KW-0378">Hydrolase</keyword>
<evidence type="ECO:0000313" key="3">
    <source>
        <dbReference type="EMBL" id="MCS0610984.1"/>
    </source>
</evidence>
<dbReference type="InterPro" id="IPR000073">
    <property type="entry name" value="AB_hydrolase_1"/>
</dbReference>
<organism evidence="3 4">
    <name type="scientific">Massilia solisilvae</name>
    <dbReference type="NCBI Taxonomy" id="1811225"/>
    <lineage>
        <taxon>Bacteria</taxon>
        <taxon>Pseudomonadati</taxon>
        <taxon>Pseudomonadota</taxon>
        <taxon>Betaproteobacteria</taxon>
        <taxon>Burkholderiales</taxon>
        <taxon>Oxalobacteraceae</taxon>
        <taxon>Telluria group</taxon>
        <taxon>Massilia</taxon>
    </lineage>
</organism>
<name>A0ABT2BR58_9BURK</name>
<evidence type="ECO:0000259" key="2">
    <source>
        <dbReference type="Pfam" id="PF00561"/>
    </source>
</evidence>
<accession>A0ABT2BR58</accession>
<feature type="domain" description="AB hydrolase-1" evidence="2">
    <location>
        <begin position="36"/>
        <end position="194"/>
    </location>
</feature>
<comment type="caution">
    <text evidence="3">The sequence shown here is derived from an EMBL/GenBank/DDBJ whole genome shotgun (WGS) entry which is preliminary data.</text>
</comment>
<dbReference type="SUPFAM" id="SSF53474">
    <property type="entry name" value="alpha/beta-Hydrolases"/>
    <property type="match status" value="1"/>
</dbReference>
<keyword evidence="4" id="KW-1185">Reference proteome</keyword>
<dbReference type="GO" id="GO:0016787">
    <property type="term" value="F:hydrolase activity"/>
    <property type="evidence" value="ECO:0007669"/>
    <property type="project" value="UniProtKB-KW"/>
</dbReference>